<evidence type="ECO:0000313" key="2">
    <source>
        <dbReference type="EMBL" id="GAG22562.1"/>
    </source>
</evidence>
<evidence type="ECO:0000259" key="1">
    <source>
        <dbReference type="SMART" id="SM01142"/>
    </source>
</evidence>
<feature type="domain" description="ATP-dependent RNA helicase Ski2/MTR4 C-terminal" evidence="1">
    <location>
        <begin position="18"/>
        <end position="204"/>
    </location>
</feature>
<dbReference type="Gene3D" id="1.10.3380.30">
    <property type="match status" value="1"/>
</dbReference>
<organism evidence="2">
    <name type="scientific">marine sediment metagenome</name>
    <dbReference type="NCBI Taxonomy" id="412755"/>
    <lineage>
        <taxon>unclassified sequences</taxon>
        <taxon>metagenomes</taxon>
        <taxon>ecological metagenomes</taxon>
    </lineage>
</organism>
<reference evidence="2" key="1">
    <citation type="journal article" date="2014" name="Front. Microbiol.">
        <title>High frequency of phylogenetically diverse reductive dehalogenase-homologous genes in deep subseafloor sedimentary metagenomes.</title>
        <authorList>
            <person name="Kawai M."/>
            <person name="Futagami T."/>
            <person name="Toyoda A."/>
            <person name="Takaki Y."/>
            <person name="Nishi S."/>
            <person name="Hori S."/>
            <person name="Arai W."/>
            <person name="Tsubouchi T."/>
            <person name="Morono Y."/>
            <person name="Uchiyama I."/>
            <person name="Ito T."/>
            <person name="Fujiyama A."/>
            <person name="Inagaki F."/>
            <person name="Takami H."/>
        </authorList>
    </citation>
    <scope>NUCLEOTIDE SEQUENCE</scope>
    <source>
        <strain evidence="2">Expedition CK06-06</strain>
    </source>
</reference>
<feature type="non-terminal residue" evidence="2">
    <location>
        <position position="1"/>
    </location>
</feature>
<comment type="caution">
    <text evidence="2">The sequence shown here is derived from an EMBL/GenBank/DDBJ whole genome shotgun (WGS) entry which is preliminary data.</text>
</comment>
<protein>
    <recommendedName>
        <fullName evidence="1">ATP-dependent RNA helicase Ski2/MTR4 C-terminal domain-containing protein</fullName>
    </recommendedName>
</protein>
<gene>
    <name evidence="2" type="ORF">S01H1_47572</name>
</gene>
<sequence>VKMLVEILKNNDFIESVEDKLVVKQKGIDATQIQEWHCLAAAELLAETNYFDNYNTTDICALFSCFSNVVVPDEKKINYKNFPENNLKKLLTINEEKYNKYFDIEMSYQLDTGYEFTQHWDLVNPVLAWCQAQTEEQCKIILQGLTNKNIFIGEFIKALLKINNVACEMEKICELNNRMDLLKKLKEIPAMTMKFIATNQSLYV</sequence>
<dbReference type="SMART" id="SM01142">
    <property type="entry name" value="DSHCT"/>
    <property type="match status" value="1"/>
</dbReference>
<proteinExistence type="predicted"/>
<dbReference type="Pfam" id="PF08148">
    <property type="entry name" value="DSHCT"/>
    <property type="match status" value="1"/>
</dbReference>
<dbReference type="AlphaFoldDB" id="X0WH88"/>
<dbReference type="InterPro" id="IPR012961">
    <property type="entry name" value="Ski2/MTR4_C"/>
</dbReference>
<dbReference type="EMBL" id="BARS01030502">
    <property type="protein sequence ID" value="GAG22562.1"/>
    <property type="molecule type" value="Genomic_DNA"/>
</dbReference>
<accession>X0WH88</accession>
<name>X0WH88_9ZZZZ</name>